<dbReference type="Proteomes" id="UP000324020">
    <property type="component" value="Unassembled WGS sequence"/>
</dbReference>
<evidence type="ECO:0000313" key="3">
    <source>
        <dbReference type="EMBL" id="SDF78190.1"/>
    </source>
</evidence>
<feature type="region of interest" description="Disordered" evidence="1">
    <location>
        <begin position="150"/>
        <end position="196"/>
    </location>
</feature>
<name>A0A1G7NYB1_9EURY</name>
<sequence>MPTPYGEWPSPVAPDDVAAGVRSFASVATDGDHVYWLERRPSEGERGVVCRAPTDDPDAGPTEVTPADLDVRTLVHQYGGGDLLVVDGTLLVANMDDQRLYRLPADGSAVAGDAEPVPVTPEPPEPMADRYADMRTAPDGETVYAVRERHAGPGTDEEPRNELVRFPLRPESEGVADGDDPNGDDPNGDDADGEDAGVADPVVVAEGHDFYAAPRPEPDGDRIAYLRWDHPNMPWDGTELVVAAVDEAGGLRDERVVAGGPDESVVSPKWSPDGVLHAAADRTGWWNLYRFRAGSGGDDSAEGASADADALPTAADAENLRETAAAFGVPMWTLGASTFAFLDDGRIATLLTDEGEPSLRLLDPETGDLTDAELPYTSFRPASVRSDGERVVFAGHRTDAPSAVVSWRPDGDGAGTTRLREATDDALDPAYVSEPESLAFPTGDAVGAEDATAYAYYYPPHNPDVEPPVDATPPLLVRVHGGPTSRSEASLSSTVQFWTTRGVGVLAVNYRGSTGYGRAFREALKGQWGVRDVLDCVNAARYAAEEGLADPDRLAISGGSAGGFAVLAALAFHDAFDAGASYYGVADLRALAEETHKFESRYLDGLVGPLPEAADVYKARSPVAHAEGIAEPLLLLQGGEDEVVPPAQAEAMIDALVANETPYAYVEFPEERHGFRDADNVARAHAAELAFYGAAFGFDPAGDVADLELLVGERPD</sequence>
<dbReference type="EMBL" id="FNBO01000008">
    <property type="protein sequence ID" value="SDF78190.1"/>
    <property type="molecule type" value="Genomic_DNA"/>
</dbReference>
<dbReference type="PANTHER" id="PTHR43056:SF5">
    <property type="entry name" value="PEPTIDASE S9 PROLYL OLIGOPEPTIDASE CATALYTIC DOMAIN-CONTAINING PROTEIN"/>
    <property type="match status" value="1"/>
</dbReference>
<reference evidence="3 4" key="1">
    <citation type="submission" date="2016-10" db="EMBL/GenBank/DDBJ databases">
        <authorList>
            <person name="Varghese N."/>
            <person name="Submissions S."/>
        </authorList>
    </citation>
    <scope>NUCLEOTIDE SEQUENCE [LARGE SCALE GENOMIC DNA]</scope>
    <source>
        <strain evidence="3 4">CGMCC 1.3527</strain>
    </source>
</reference>
<dbReference type="GO" id="GO:0004177">
    <property type="term" value="F:aminopeptidase activity"/>
    <property type="evidence" value="ECO:0007669"/>
    <property type="project" value="UniProtKB-KW"/>
</dbReference>
<gene>
    <name evidence="3" type="ORF">SAMN04488067_108136</name>
</gene>
<dbReference type="GO" id="GO:0006508">
    <property type="term" value="P:proteolysis"/>
    <property type="evidence" value="ECO:0007669"/>
    <property type="project" value="InterPro"/>
</dbReference>
<feature type="compositionally biased region" description="Acidic residues" evidence="1">
    <location>
        <begin position="174"/>
        <end position="196"/>
    </location>
</feature>
<dbReference type="Pfam" id="PF00326">
    <property type="entry name" value="Peptidase_S9"/>
    <property type="match status" value="1"/>
</dbReference>
<evidence type="ECO:0000256" key="1">
    <source>
        <dbReference type="SAM" id="MobiDB-lite"/>
    </source>
</evidence>
<dbReference type="AlphaFoldDB" id="A0A1G7NYB1"/>
<keyword evidence="4" id="KW-1185">Reference proteome</keyword>
<feature type="compositionally biased region" description="Basic and acidic residues" evidence="1">
    <location>
        <begin position="150"/>
        <end position="172"/>
    </location>
</feature>
<feature type="region of interest" description="Disordered" evidence="1">
    <location>
        <begin position="107"/>
        <end position="129"/>
    </location>
</feature>
<dbReference type="SUPFAM" id="SSF82171">
    <property type="entry name" value="DPP6 N-terminal domain-like"/>
    <property type="match status" value="1"/>
</dbReference>
<dbReference type="SUPFAM" id="SSF53474">
    <property type="entry name" value="alpha/beta-Hydrolases"/>
    <property type="match status" value="1"/>
</dbReference>
<evidence type="ECO:0000259" key="2">
    <source>
        <dbReference type="Pfam" id="PF00326"/>
    </source>
</evidence>
<dbReference type="PANTHER" id="PTHR43056">
    <property type="entry name" value="PEPTIDASE S9 PROLYL OLIGOPEPTIDASE"/>
    <property type="match status" value="1"/>
</dbReference>
<dbReference type="OrthoDB" id="25019at2157"/>
<dbReference type="Gene3D" id="3.40.50.1820">
    <property type="entry name" value="alpha/beta hydrolase"/>
    <property type="match status" value="1"/>
</dbReference>
<dbReference type="InterPro" id="IPR050585">
    <property type="entry name" value="Xaa-Pro_dipeptidyl-ppase/CocE"/>
</dbReference>
<keyword evidence="3" id="KW-0645">Protease</keyword>
<keyword evidence="3" id="KW-0378">Hydrolase</keyword>
<dbReference type="InterPro" id="IPR001375">
    <property type="entry name" value="Peptidase_S9_cat"/>
</dbReference>
<feature type="domain" description="Peptidase S9 prolyl oligopeptidase catalytic" evidence="2">
    <location>
        <begin position="490"/>
        <end position="697"/>
    </location>
</feature>
<proteinExistence type="predicted"/>
<organism evidence="3 4">
    <name type="scientific">Halorubrum xinjiangense</name>
    <dbReference type="NCBI Taxonomy" id="261291"/>
    <lineage>
        <taxon>Archaea</taxon>
        <taxon>Methanobacteriati</taxon>
        <taxon>Methanobacteriota</taxon>
        <taxon>Stenosarchaea group</taxon>
        <taxon>Halobacteria</taxon>
        <taxon>Halobacteriales</taxon>
        <taxon>Haloferacaceae</taxon>
        <taxon>Halorubrum</taxon>
    </lineage>
</organism>
<dbReference type="InterPro" id="IPR029058">
    <property type="entry name" value="AB_hydrolase_fold"/>
</dbReference>
<accession>A0A1G7NYB1</accession>
<protein>
    <submittedName>
        <fullName evidence="3">Dipeptidyl aminopeptidase/acylaminoacyl peptidase</fullName>
    </submittedName>
</protein>
<keyword evidence="3" id="KW-0031">Aminopeptidase</keyword>
<dbReference type="GO" id="GO:0008236">
    <property type="term" value="F:serine-type peptidase activity"/>
    <property type="evidence" value="ECO:0007669"/>
    <property type="project" value="InterPro"/>
</dbReference>
<dbReference type="RefSeq" id="WP_149799014.1">
    <property type="nucleotide sequence ID" value="NZ_FNBO01000008.1"/>
</dbReference>
<evidence type="ECO:0000313" key="4">
    <source>
        <dbReference type="Proteomes" id="UP000324020"/>
    </source>
</evidence>
<feature type="region of interest" description="Disordered" evidence="1">
    <location>
        <begin position="42"/>
        <end position="61"/>
    </location>
</feature>